<dbReference type="EMBL" id="CP093313">
    <property type="protein sequence ID" value="UWZ86415.1"/>
    <property type="molecule type" value="Genomic_DNA"/>
</dbReference>
<dbReference type="KEGG" id="orp:MOP44_10830"/>
<gene>
    <name evidence="1" type="ORF">MOP44_10830</name>
</gene>
<dbReference type="AlphaFoldDB" id="A0A9J7BUS4"/>
<accession>A0A9J7BUS4</accession>
<keyword evidence="2" id="KW-1185">Reference proteome</keyword>
<proteinExistence type="predicted"/>
<organism evidence="1 2">
    <name type="scientific">Occallatibacter riparius</name>
    <dbReference type="NCBI Taxonomy" id="1002689"/>
    <lineage>
        <taxon>Bacteria</taxon>
        <taxon>Pseudomonadati</taxon>
        <taxon>Acidobacteriota</taxon>
        <taxon>Terriglobia</taxon>
        <taxon>Terriglobales</taxon>
        <taxon>Acidobacteriaceae</taxon>
        <taxon>Occallatibacter</taxon>
    </lineage>
</organism>
<name>A0A9J7BUS4_9BACT</name>
<evidence type="ECO:0000313" key="2">
    <source>
        <dbReference type="Proteomes" id="UP001059380"/>
    </source>
</evidence>
<reference evidence="1" key="1">
    <citation type="submission" date="2021-04" db="EMBL/GenBank/DDBJ databases">
        <title>Phylogenetic analysis of Acidobacteriaceae.</title>
        <authorList>
            <person name="Qiu L."/>
            <person name="Zhang Q."/>
        </authorList>
    </citation>
    <scope>NUCLEOTIDE SEQUENCE</scope>
    <source>
        <strain evidence="1">DSM 25168</strain>
    </source>
</reference>
<protein>
    <submittedName>
        <fullName evidence="1">Uncharacterized protein</fullName>
    </submittedName>
</protein>
<sequence>MVILGIDEAGVFCGWLDGGKLRGDIFDAAGLEPAHRNT</sequence>
<evidence type="ECO:0000313" key="1">
    <source>
        <dbReference type="EMBL" id="UWZ86415.1"/>
    </source>
</evidence>
<dbReference type="Proteomes" id="UP001059380">
    <property type="component" value="Chromosome"/>
</dbReference>